<name>A0AAN8P4B7_POLSC</name>
<sequence>MFAFVLCVNGAAGTVLRYDRKPVESLEIINPGTLRPPGLIGGSKPKVATPAVVSKIEQYKRENPTIFAWEIRERLISEGERHFNKVERPSNLLPACLPVVLPNGVKLLRESHSTNGSFLAKIRRSRKEKTKLQELRNT</sequence>
<dbReference type="SUPFAM" id="SSF46689">
    <property type="entry name" value="Homeodomain-like"/>
    <property type="match status" value="1"/>
</dbReference>
<comment type="subcellular location">
    <subcellularLocation>
        <location evidence="1">Nucleus</location>
    </subcellularLocation>
</comment>
<proteinExistence type="predicted"/>
<dbReference type="AlphaFoldDB" id="A0AAN8P4B7"/>
<dbReference type="Pfam" id="PF00292">
    <property type="entry name" value="PAX"/>
    <property type="match status" value="1"/>
</dbReference>
<dbReference type="InterPro" id="IPR036388">
    <property type="entry name" value="WH-like_DNA-bd_sf"/>
</dbReference>
<reference evidence="9 10" key="1">
    <citation type="submission" date="2023-10" db="EMBL/GenBank/DDBJ databases">
        <title>Genomes of two closely related lineages of the louse Polyplax serrata with different host specificities.</title>
        <authorList>
            <person name="Martinu J."/>
            <person name="Tarabai H."/>
            <person name="Stefka J."/>
            <person name="Hypsa V."/>
        </authorList>
    </citation>
    <scope>NUCLEOTIDE SEQUENCE [LARGE SCALE GENOMIC DNA]</scope>
    <source>
        <strain evidence="9">HR10_N</strain>
    </source>
</reference>
<accession>A0AAN8P4B7</accession>
<evidence type="ECO:0000256" key="3">
    <source>
        <dbReference type="ARBA" id="ARBA00022724"/>
    </source>
</evidence>
<dbReference type="PANTHER" id="PTHR45636">
    <property type="entry name" value="PAIRED BOX PROTEIN PAX-6-RELATED-RELATED"/>
    <property type="match status" value="1"/>
</dbReference>
<keyword evidence="5" id="KW-0238">DNA-binding</keyword>
<dbReference type="PANTHER" id="PTHR45636:SF50">
    <property type="entry name" value="EYEGONE, ISOFORM A-RELATED"/>
    <property type="match status" value="1"/>
</dbReference>
<dbReference type="GO" id="GO:0005634">
    <property type="term" value="C:nucleus"/>
    <property type="evidence" value="ECO:0007669"/>
    <property type="project" value="UniProtKB-SubCell"/>
</dbReference>
<keyword evidence="3" id="KW-0563">Paired box</keyword>
<dbReference type="SMART" id="SM00351">
    <property type="entry name" value="PAX"/>
    <property type="match status" value="1"/>
</dbReference>
<evidence type="ECO:0000256" key="6">
    <source>
        <dbReference type="ARBA" id="ARBA00023163"/>
    </source>
</evidence>
<dbReference type="Gene3D" id="1.10.10.10">
    <property type="entry name" value="Winged helix-like DNA-binding domain superfamily/Winged helix DNA-binding domain"/>
    <property type="match status" value="1"/>
</dbReference>
<dbReference type="InterPro" id="IPR009057">
    <property type="entry name" value="Homeodomain-like_sf"/>
</dbReference>
<evidence type="ECO:0000256" key="7">
    <source>
        <dbReference type="ARBA" id="ARBA00023242"/>
    </source>
</evidence>
<protein>
    <recommendedName>
        <fullName evidence="8">Paired domain-containing protein</fullName>
    </recommendedName>
</protein>
<evidence type="ECO:0000256" key="4">
    <source>
        <dbReference type="ARBA" id="ARBA00023015"/>
    </source>
</evidence>
<evidence type="ECO:0000259" key="8">
    <source>
        <dbReference type="PROSITE" id="PS51057"/>
    </source>
</evidence>
<evidence type="ECO:0000256" key="1">
    <source>
        <dbReference type="ARBA" id="ARBA00004123"/>
    </source>
</evidence>
<dbReference type="EMBL" id="JAWJWE010000009">
    <property type="protein sequence ID" value="KAK6631212.1"/>
    <property type="molecule type" value="Genomic_DNA"/>
</dbReference>
<keyword evidence="6" id="KW-0804">Transcription</keyword>
<dbReference type="InterPro" id="IPR043565">
    <property type="entry name" value="PAX_fam"/>
</dbReference>
<dbReference type="PROSITE" id="PS51057">
    <property type="entry name" value="PAIRED_2"/>
    <property type="match status" value="1"/>
</dbReference>
<comment type="caution">
    <text evidence="9">The sequence shown here is derived from an EMBL/GenBank/DDBJ whole genome shotgun (WGS) entry which is preliminary data.</text>
</comment>
<dbReference type="GO" id="GO:0000981">
    <property type="term" value="F:DNA-binding transcription factor activity, RNA polymerase II-specific"/>
    <property type="evidence" value="ECO:0007669"/>
    <property type="project" value="TreeGrafter"/>
</dbReference>
<dbReference type="GO" id="GO:0000978">
    <property type="term" value="F:RNA polymerase II cis-regulatory region sequence-specific DNA binding"/>
    <property type="evidence" value="ECO:0007669"/>
    <property type="project" value="TreeGrafter"/>
</dbReference>
<evidence type="ECO:0000313" key="9">
    <source>
        <dbReference type="EMBL" id="KAK6631212.1"/>
    </source>
</evidence>
<keyword evidence="7" id="KW-0539">Nucleus</keyword>
<evidence type="ECO:0000256" key="2">
    <source>
        <dbReference type="ARBA" id="ARBA00022473"/>
    </source>
</evidence>
<organism evidence="9 10">
    <name type="scientific">Polyplax serrata</name>
    <name type="common">Common mouse louse</name>
    <dbReference type="NCBI Taxonomy" id="468196"/>
    <lineage>
        <taxon>Eukaryota</taxon>
        <taxon>Metazoa</taxon>
        <taxon>Ecdysozoa</taxon>
        <taxon>Arthropoda</taxon>
        <taxon>Hexapoda</taxon>
        <taxon>Insecta</taxon>
        <taxon>Pterygota</taxon>
        <taxon>Neoptera</taxon>
        <taxon>Paraneoptera</taxon>
        <taxon>Psocodea</taxon>
        <taxon>Troctomorpha</taxon>
        <taxon>Phthiraptera</taxon>
        <taxon>Anoplura</taxon>
        <taxon>Polyplacidae</taxon>
        <taxon>Polyplax</taxon>
    </lineage>
</organism>
<feature type="domain" description="Paired" evidence="8">
    <location>
        <begin position="1"/>
        <end position="96"/>
    </location>
</feature>
<keyword evidence="4" id="KW-0805">Transcription regulation</keyword>
<dbReference type="InterPro" id="IPR001523">
    <property type="entry name" value="Paired_dom"/>
</dbReference>
<keyword evidence="2" id="KW-0217">Developmental protein</keyword>
<evidence type="ECO:0000256" key="5">
    <source>
        <dbReference type="ARBA" id="ARBA00023125"/>
    </source>
</evidence>
<evidence type="ECO:0000313" key="10">
    <source>
        <dbReference type="Proteomes" id="UP001372834"/>
    </source>
</evidence>
<gene>
    <name evidence="9" type="ORF">RUM43_014309</name>
</gene>
<dbReference type="Proteomes" id="UP001372834">
    <property type="component" value="Unassembled WGS sequence"/>
</dbReference>